<protein>
    <submittedName>
        <fullName evidence="1">Uncharacterized protein</fullName>
    </submittedName>
</protein>
<dbReference type="AlphaFoldDB" id="A0A2S2DJ59"/>
<evidence type="ECO:0000313" key="2">
    <source>
        <dbReference type="Proteomes" id="UP000245820"/>
    </source>
</evidence>
<organism evidence="1 2">
    <name type="scientific">Massilia oculi</name>
    <dbReference type="NCBI Taxonomy" id="945844"/>
    <lineage>
        <taxon>Bacteria</taxon>
        <taxon>Pseudomonadati</taxon>
        <taxon>Pseudomonadota</taxon>
        <taxon>Betaproteobacteria</taxon>
        <taxon>Burkholderiales</taxon>
        <taxon>Oxalobacteraceae</taxon>
        <taxon>Telluria group</taxon>
        <taxon>Massilia</taxon>
    </lineage>
</organism>
<gene>
    <name evidence="1" type="ORF">DIR46_13760</name>
</gene>
<sequence>MDQNAIDVAERAILSYLAQHPSSADTTEGVHHWWISGEPLPGHMDVTERALARLRDAGRLESVHLGDRVIWRLGRQAMR</sequence>
<accession>A0A2S2DJ59</accession>
<name>A0A2S2DJ59_9BURK</name>
<dbReference type="OrthoDB" id="9794260at2"/>
<dbReference type="KEGG" id="mtim:DIR46_13760"/>
<proteinExistence type="predicted"/>
<dbReference type="RefSeq" id="WP_109345730.1">
    <property type="nucleotide sequence ID" value="NZ_CP029343.1"/>
</dbReference>
<evidence type="ECO:0000313" key="1">
    <source>
        <dbReference type="EMBL" id="AWL05392.1"/>
    </source>
</evidence>
<keyword evidence="2" id="KW-1185">Reference proteome</keyword>
<dbReference type="Proteomes" id="UP000245820">
    <property type="component" value="Chromosome"/>
</dbReference>
<reference evidence="1 2" key="1">
    <citation type="submission" date="2018-05" db="EMBL/GenBank/DDBJ databases">
        <title>Complete genome sequence of Massilia oculi sp. nov. CCUG 43427T (=DSM 26321T), the type strain of M. oculi, and comparison with genome sequences of other Massilia strains.</title>
        <authorList>
            <person name="Zhu B."/>
        </authorList>
    </citation>
    <scope>NUCLEOTIDE SEQUENCE [LARGE SCALE GENOMIC DNA]</scope>
    <source>
        <strain evidence="1 2">CCUG 43427</strain>
    </source>
</reference>
<dbReference type="EMBL" id="CP029343">
    <property type="protein sequence ID" value="AWL05392.1"/>
    <property type="molecule type" value="Genomic_DNA"/>
</dbReference>